<dbReference type="Gene3D" id="3.30.710.10">
    <property type="entry name" value="Potassium Channel Kv1.1, Chain A"/>
    <property type="match status" value="1"/>
</dbReference>
<comment type="caution">
    <text evidence="5">The sequence shown here is derived from an EMBL/GenBank/DDBJ whole genome shotgun (WGS) entry which is preliminary data.</text>
</comment>
<dbReference type="Proteomes" id="UP000275267">
    <property type="component" value="Unassembled WGS sequence"/>
</dbReference>
<evidence type="ECO:0000313" key="5">
    <source>
        <dbReference type="EMBL" id="RLN39300.1"/>
    </source>
</evidence>
<evidence type="ECO:0000259" key="4">
    <source>
        <dbReference type="Pfam" id="PF24570"/>
    </source>
</evidence>
<evidence type="ECO:0000256" key="2">
    <source>
        <dbReference type="ARBA" id="ARBA00010846"/>
    </source>
</evidence>
<dbReference type="InterPro" id="IPR000210">
    <property type="entry name" value="BTB/POZ_dom"/>
</dbReference>
<name>A0A3L6TGD4_PANMI</name>
<organism evidence="5 6">
    <name type="scientific">Panicum miliaceum</name>
    <name type="common">Proso millet</name>
    <name type="synonym">Broomcorn millet</name>
    <dbReference type="NCBI Taxonomy" id="4540"/>
    <lineage>
        <taxon>Eukaryota</taxon>
        <taxon>Viridiplantae</taxon>
        <taxon>Streptophyta</taxon>
        <taxon>Embryophyta</taxon>
        <taxon>Tracheophyta</taxon>
        <taxon>Spermatophyta</taxon>
        <taxon>Magnoliopsida</taxon>
        <taxon>Liliopsida</taxon>
        <taxon>Poales</taxon>
        <taxon>Poaceae</taxon>
        <taxon>PACMAD clade</taxon>
        <taxon>Panicoideae</taxon>
        <taxon>Panicodae</taxon>
        <taxon>Paniceae</taxon>
        <taxon>Panicinae</taxon>
        <taxon>Panicum</taxon>
        <taxon>Panicum sect. Panicum</taxon>
    </lineage>
</organism>
<dbReference type="InterPro" id="IPR056423">
    <property type="entry name" value="BACK_BPM_SPOP"/>
</dbReference>
<dbReference type="InterPro" id="IPR045005">
    <property type="entry name" value="BPM1-6"/>
</dbReference>
<evidence type="ECO:0000313" key="6">
    <source>
        <dbReference type="Proteomes" id="UP000275267"/>
    </source>
</evidence>
<dbReference type="Pfam" id="PF24570">
    <property type="entry name" value="BACK_BPM_SPOP"/>
    <property type="match status" value="1"/>
</dbReference>
<dbReference type="OrthoDB" id="681301at2759"/>
<comment type="similarity">
    <text evidence="2">Belongs to the Tdpoz family.</text>
</comment>
<dbReference type="SUPFAM" id="SSF54695">
    <property type="entry name" value="POZ domain"/>
    <property type="match status" value="1"/>
</dbReference>
<dbReference type="PANTHER" id="PTHR26379">
    <property type="entry name" value="BTB/POZ AND MATH DOMAIN-CONTAINING PROTEIN 1"/>
    <property type="match status" value="1"/>
</dbReference>
<keyword evidence="6" id="KW-1185">Reference proteome</keyword>
<gene>
    <name evidence="5" type="ORF">C2845_PM01G42090</name>
</gene>
<comment type="pathway">
    <text evidence="1">Protein modification; protein ubiquitination.</text>
</comment>
<dbReference type="GO" id="GO:0016567">
    <property type="term" value="P:protein ubiquitination"/>
    <property type="evidence" value="ECO:0007669"/>
    <property type="project" value="InterPro"/>
</dbReference>
<feature type="domain" description="BTB" evidence="3">
    <location>
        <begin position="2"/>
        <end position="58"/>
    </location>
</feature>
<dbReference type="Pfam" id="PF00651">
    <property type="entry name" value="BTB"/>
    <property type="match status" value="1"/>
</dbReference>
<dbReference type="STRING" id="4540.A0A3L6TGD4"/>
<dbReference type="Gene3D" id="1.25.40.420">
    <property type="match status" value="1"/>
</dbReference>
<feature type="domain" description="BPM/SPOP BACK" evidence="4">
    <location>
        <begin position="63"/>
        <end position="118"/>
    </location>
</feature>
<dbReference type="AlphaFoldDB" id="A0A3L6TGD4"/>
<evidence type="ECO:0000259" key="3">
    <source>
        <dbReference type="Pfam" id="PF00651"/>
    </source>
</evidence>
<dbReference type="InterPro" id="IPR011333">
    <property type="entry name" value="SKP1/BTB/POZ_sf"/>
</dbReference>
<proteinExistence type="inferred from homology"/>
<reference evidence="6" key="1">
    <citation type="journal article" date="2019" name="Nat. Commun.">
        <title>The genome of broomcorn millet.</title>
        <authorList>
            <person name="Zou C."/>
            <person name="Miki D."/>
            <person name="Li D."/>
            <person name="Tang Q."/>
            <person name="Xiao L."/>
            <person name="Rajput S."/>
            <person name="Deng P."/>
            <person name="Jia W."/>
            <person name="Huang R."/>
            <person name="Zhang M."/>
            <person name="Sun Y."/>
            <person name="Hu J."/>
            <person name="Fu X."/>
            <person name="Schnable P.S."/>
            <person name="Li F."/>
            <person name="Zhang H."/>
            <person name="Feng B."/>
            <person name="Zhu X."/>
            <person name="Liu R."/>
            <person name="Schnable J.C."/>
            <person name="Zhu J.-K."/>
            <person name="Zhang H."/>
        </authorList>
    </citation>
    <scope>NUCLEOTIDE SEQUENCE [LARGE SCALE GENOMIC DNA]</scope>
</reference>
<protein>
    <submittedName>
        <fullName evidence="5">Uncharacterized protein</fullName>
    </submittedName>
</protein>
<dbReference type="PANTHER" id="PTHR26379:SF215">
    <property type="entry name" value="BTB DOMAIN-CONTAINING PROTEIN"/>
    <property type="match status" value="1"/>
</dbReference>
<sequence length="124" mass="13937">MPQVFKTLLHFVYTDELPETDGEDEAASAAMSQHLLEAADRYDMQRLKMICEDRLCRHIDVSTVATTLALAEQHRCQGLKEACYEFLIKSPKTLDAVMATDGFQHLVKSCPSALFDLMSKLAAR</sequence>
<accession>A0A3L6TGD4</accession>
<evidence type="ECO:0000256" key="1">
    <source>
        <dbReference type="ARBA" id="ARBA00004906"/>
    </source>
</evidence>
<dbReference type="EMBL" id="PQIB02000001">
    <property type="protein sequence ID" value="RLN39300.1"/>
    <property type="molecule type" value="Genomic_DNA"/>
</dbReference>